<reference evidence="3 4" key="1">
    <citation type="submission" date="2019-07" db="EMBL/GenBank/DDBJ databases">
        <title>Whole genome shotgun sequence of Kocuria flava NBRC 107626.</title>
        <authorList>
            <person name="Hosoyama A."/>
            <person name="Uohara A."/>
            <person name="Ohji S."/>
            <person name="Ichikawa N."/>
        </authorList>
    </citation>
    <scope>NUCLEOTIDE SEQUENCE [LARGE SCALE GENOMIC DNA]</scope>
    <source>
        <strain evidence="3 4">NBRC 107626</strain>
    </source>
</reference>
<proteinExistence type="predicted"/>
<dbReference type="Pfam" id="PF10646">
    <property type="entry name" value="Germane"/>
    <property type="match status" value="1"/>
</dbReference>
<feature type="domain" description="GerMN" evidence="2">
    <location>
        <begin position="213"/>
        <end position="310"/>
    </location>
</feature>
<feature type="region of interest" description="Disordered" evidence="1">
    <location>
        <begin position="1"/>
        <end position="25"/>
    </location>
</feature>
<gene>
    <name evidence="3" type="ORF">KFL01_22390</name>
</gene>
<keyword evidence="4" id="KW-1185">Reference proteome</keyword>
<accession>A0ABQ0X607</accession>
<feature type="compositionally biased region" description="Low complexity" evidence="1">
    <location>
        <begin position="144"/>
        <end position="168"/>
    </location>
</feature>
<name>A0ABQ0X607_9MICC</name>
<dbReference type="EMBL" id="BJZR01000071">
    <property type="protein sequence ID" value="GEO92933.1"/>
    <property type="molecule type" value="Genomic_DNA"/>
</dbReference>
<evidence type="ECO:0000313" key="3">
    <source>
        <dbReference type="EMBL" id="GEO92933.1"/>
    </source>
</evidence>
<feature type="compositionally biased region" description="Low complexity" evidence="1">
    <location>
        <begin position="16"/>
        <end position="25"/>
    </location>
</feature>
<feature type="region of interest" description="Disordered" evidence="1">
    <location>
        <begin position="402"/>
        <end position="421"/>
    </location>
</feature>
<comment type="caution">
    <text evidence="3">The sequence shown here is derived from an EMBL/GenBank/DDBJ whole genome shotgun (WGS) entry which is preliminary data.</text>
</comment>
<dbReference type="SMART" id="SM00909">
    <property type="entry name" value="Germane"/>
    <property type="match status" value="1"/>
</dbReference>
<evidence type="ECO:0000256" key="1">
    <source>
        <dbReference type="SAM" id="MobiDB-lite"/>
    </source>
</evidence>
<feature type="region of interest" description="Disordered" evidence="1">
    <location>
        <begin position="144"/>
        <end position="172"/>
    </location>
</feature>
<feature type="compositionally biased region" description="Basic and acidic residues" evidence="1">
    <location>
        <begin position="409"/>
        <end position="421"/>
    </location>
</feature>
<organism evidence="3 4">
    <name type="scientific">Kocuria flava</name>
    <dbReference type="NCBI Taxonomy" id="446860"/>
    <lineage>
        <taxon>Bacteria</taxon>
        <taxon>Bacillati</taxon>
        <taxon>Actinomycetota</taxon>
        <taxon>Actinomycetes</taxon>
        <taxon>Micrococcales</taxon>
        <taxon>Micrococcaceae</taxon>
        <taxon>Kocuria</taxon>
    </lineage>
</organism>
<evidence type="ECO:0000313" key="4">
    <source>
        <dbReference type="Proteomes" id="UP000321155"/>
    </source>
</evidence>
<dbReference type="Proteomes" id="UP000321155">
    <property type="component" value="Unassembled WGS sequence"/>
</dbReference>
<feature type="compositionally biased region" description="Low complexity" evidence="1">
    <location>
        <begin position="64"/>
        <end position="87"/>
    </location>
</feature>
<evidence type="ECO:0000259" key="2">
    <source>
        <dbReference type="SMART" id="SM00909"/>
    </source>
</evidence>
<dbReference type="InterPro" id="IPR019606">
    <property type="entry name" value="GerMN"/>
</dbReference>
<feature type="region of interest" description="Disordered" evidence="1">
    <location>
        <begin position="55"/>
        <end position="115"/>
    </location>
</feature>
<protein>
    <recommendedName>
        <fullName evidence="2">GerMN domain-containing protein</fullName>
    </recommendedName>
</protein>
<sequence length="421" mass="43206">MVVVDGRVPGGRRGVRGPCREVPPGYRAGRRVRVRRRPDCDSVSVRASGAFRAGSAGAGVLGWSGPPDRGAGAGARTRAARRPLPSRSRPPEVRSPAMPAPQPRPRRPRRVPAAPVRRVRAAAALLGAGTVLLTGCAAPGPGAPAGTAAPGTVGRSAATPAPSAATTARDGADTVATRRLPVYWVGGPEGRERLYRELREAPVGAPRGGADPIAAAAQLMASERPRDPDYRSLWGDVERIGTSTSPDGTITVDLPAAAVSAELEPDRAGLAVQQLVHTVTAAAATSGLLPASSRPEVVLLVEGRAGQELFGAVRPAGPVAPDEDLEAPLWLAGPEEDARSGGGLVLSGRIRSGVEEGRWTVSDREGRQVAGGRIEPAPARAGAAPFRAEVPLAPGRYTVSVRGRAGDGSVRDDKAVEVTAS</sequence>